<keyword evidence="6" id="KW-0472">Membrane</keyword>
<dbReference type="GO" id="GO:0006654">
    <property type="term" value="P:phosphatidic acid biosynthetic process"/>
    <property type="evidence" value="ECO:0007669"/>
    <property type="project" value="TreeGrafter"/>
</dbReference>
<keyword evidence="6" id="KW-0812">Transmembrane</keyword>
<dbReference type="PANTHER" id="PTHR10434:SF64">
    <property type="entry name" value="1-ACYL-SN-GLYCEROL-3-PHOSPHATE ACYLTRANSFERASE-RELATED"/>
    <property type="match status" value="1"/>
</dbReference>
<evidence type="ECO:0000256" key="5">
    <source>
        <dbReference type="ARBA" id="ARBA00023315"/>
    </source>
</evidence>
<evidence type="ECO:0000313" key="8">
    <source>
        <dbReference type="EMBL" id="KDO22503.1"/>
    </source>
</evidence>
<evidence type="ECO:0000259" key="7">
    <source>
        <dbReference type="SMART" id="SM00563"/>
    </source>
</evidence>
<dbReference type="GO" id="GO:0003841">
    <property type="term" value="F:1-acylglycerol-3-phosphate O-acyltransferase activity"/>
    <property type="evidence" value="ECO:0007669"/>
    <property type="project" value="TreeGrafter"/>
</dbReference>
<dbReference type="CDD" id="cd07989">
    <property type="entry name" value="LPLAT_AGPAT-like"/>
    <property type="match status" value="1"/>
</dbReference>
<organism evidence="8 9">
    <name type="scientific">Saprolegnia parasitica (strain CBS 223.65)</name>
    <dbReference type="NCBI Taxonomy" id="695850"/>
    <lineage>
        <taxon>Eukaryota</taxon>
        <taxon>Sar</taxon>
        <taxon>Stramenopiles</taxon>
        <taxon>Oomycota</taxon>
        <taxon>Saprolegniomycetes</taxon>
        <taxon>Saprolegniales</taxon>
        <taxon>Saprolegniaceae</taxon>
        <taxon>Saprolegnia</taxon>
    </lineage>
</organism>
<evidence type="ECO:0000256" key="6">
    <source>
        <dbReference type="SAM" id="Phobius"/>
    </source>
</evidence>
<protein>
    <recommendedName>
        <fullName evidence="7">Phospholipid/glycerol acyltransferase domain-containing protein</fullName>
    </recommendedName>
</protein>
<name>A0A067BW40_SAPPC</name>
<feature type="transmembrane region" description="Helical" evidence="6">
    <location>
        <begin position="168"/>
        <end position="186"/>
    </location>
</feature>
<dbReference type="AlphaFoldDB" id="A0A067BW40"/>
<dbReference type="SMART" id="SM00563">
    <property type="entry name" value="PlsC"/>
    <property type="match status" value="1"/>
</dbReference>
<keyword evidence="3" id="KW-0808">Transferase</keyword>
<dbReference type="OMA" id="PLEKIYM"/>
<accession>A0A067BW40</accession>
<proteinExistence type="predicted"/>
<feature type="domain" description="Phospholipid/glycerol acyltransferase" evidence="7">
    <location>
        <begin position="200"/>
        <end position="316"/>
    </location>
</feature>
<dbReference type="KEGG" id="spar:SPRG_11687"/>
<comment type="pathway">
    <text evidence="1">Lipid metabolism.</text>
</comment>
<dbReference type="EMBL" id="KK583267">
    <property type="protein sequence ID" value="KDO22503.1"/>
    <property type="molecule type" value="Genomic_DNA"/>
</dbReference>
<dbReference type="RefSeq" id="XP_012206751.1">
    <property type="nucleotide sequence ID" value="XM_012351361.1"/>
</dbReference>
<evidence type="ECO:0000256" key="1">
    <source>
        <dbReference type="ARBA" id="ARBA00005189"/>
    </source>
</evidence>
<dbReference type="PANTHER" id="PTHR10434">
    <property type="entry name" value="1-ACYL-SN-GLYCEROL-3-PHOSPHATE ACYLTRANSFERASE"/>
    <property type="match status" value="1"/>
</dbReference>
<evidence type="ECO:0000313" key="9">
    <source>
        <dbReference type="Proteomes" id="UP000030745"/>
    </source>
</evidence>
<dbReference type="VEuPathDB" id="FungiDB:SPRG_11687"/>
<feature type="transmembrane region" description="Helical" evidence="6">
    <location>
        <begin position="380"/>
        <end position="405"/>
    </location>
</feature>
<dbReference type="InterPro" id="IPR002123">
    <property type="entry name" value="Plipid/glycerol_acylTrfase"/>
</dbReference>
<dbReference type="OrthoDB" id="417078at2759"/>
<dbReference type="Pfam" id="PF01553">
    <property type="entry name" value="Acyltransferase"/>
    <property type="match status" value="1"/>
</dbReference>
<dbReference type="GeneID" id="24133708"/>
<dbReference type="Proteomes" id="UP000030745">
    <property type="component" value="Unassembled WGS sequence"/>
</dbReference>
<evidence type="ECO:0000256" key="2">
    <source>
        <dbReference type="ARBA" id="ARBA00022516"/>
    </source>
</evidence>
<sequence length="438" mass="48699">MEATLLRELNVDARLAAVEAKVAAFLADQEAIVASTTLAQRNQMRRALHAESEYIHLDVEEALLHEIETAAADSPTKAMSDDIAQSKDEAMIAVVARFHALRKQLTLEIQPEDKSTFEKVYMGVRLASFAMLFFGGFAIFFFLIPLRWTHITLRKMGVKNNYLPVDFIQWWFGWALCAVGGIHIVTEGTDNVRALNGGSTVMMFSHGSNLDGLMIQGSSPVVLKFIGKKSLFLIPIVGWVFRWGFGNIPIDRSNIERAKTSLKHLARAVVDYGRSVAISPEGTRSKSGLLQDFKKGPFYLQSDAGAPITPAIVIGAYELWPPARIFTLPGKCLVRYLPQYHVDPAKSRNANRLALRRIYLEAGAAPVPNDLSSHSDVPNLLLHLWLVASIWAFIPSTVWSIFTWIAYFNSFFGLSTFGTLKLLTTVIAILEGVMFYSC</sequence>
<keyword evidence="9" id="KW-1185">Reference proteome</keyword>
<dbReference type="SUPFAM" id="SSF69593">
    <property type="entry name" value="Glycerol-3-phosphate (1)-acyltransferase"/>
    <property type="match status" value="1"/>
</dbReference>
<dbReference type="STRING" id="695850.A0A067BW40"/>
<keyword evidence="4" id="KW-0443">Lipid metabolism</keyword>
<keyword evidence="6" id="KW-1133">Transmembrane helix</keyword>
<feature type="transmembrane region" description="Helical" evidence="6">
    <location>
        <begin position="411"/>
        <end position="436"/>
    </location>
</feature>
<feature type="transmembrane region" description="Helical" evidence="6">
    <location>
        <begin position="126"/>
        <end position="148"/>
    </location>
</feature>
<keyword evidence="2" id="KW-0444">Lipid biosynthesis</keyword>
<evidence type="ECO:0000256" key="4">
    <source>
        <dbReference type="ARBA" id="ARBA00023098"/>
    </source>
</evidence>
<evidence type="ECO:0000256" key="3">
    <source>
        <dbReference type="ARBA" id="ARBA00022679"/>
    </source>
</evidence>
<gene>
    <name evidence="8" type="ORF">SPRG_11687</name>
</gene>
<keyword evidence="5" id="KW-0012">Acyltransferase</keyword>
<reference evidence="8 9" key="1">
    <citation type="journal article" date="2013" name="PLoS Genet.">
        <title>Distinctive expansion of potential virulence genes in the genome of the oomycete fish pathogen Saprolegnia parasitica.</title>
        <authorList>
            <person name="Jiang R.H."/>
            <person name="de Bruijn I."/>
            <person name="Haas B.J."/>
            <person name="Belmonte R."/>
            <person name="Lobach L."/>
            <person name="Christie J."/>
            <person name="van den Ackerveken G."/>
            <person name="Bottin A."/>
            <person name="Bulone V."/>
            <person name="Diaz-Moreno S.M."/>
            <person name="Dumas B."/>
            <person name="Fan L."/>
            <person name="Gaulin E."/>
            <person name="Govers F."/>
            <person name="Grenville-Briggs L.J."/>
            <person name="Horner N.R."/>
            <person name="Levin J.Z."/>
            <person name="Mammella M."/>
            <person name="Meijer H.J."/>
            <person name="Morris P."/>
            <person name="Nusbaum C."/>
            <person name="Oome S."/>
            <person name="Phillips A.J."/>
            <person name="van Rooyen D."/>
            <person name="Rzeszutek E."/>
            <person name="Saraiva M."/>
            <person name="Secombes C.J."/>
            <person name="Seidl M.F."/>
            <person name="Snel B."/>
            <person name="Stassen J.H."/>
            <person name="Sykes S."/>
            <person name="Tripathy S."/>
            <person name="van den Berg H."/>
            <person name="Vega-Arreguin J.C."/>
            <person name="Wawra S."/>
            <person name="Young S.K."/>
            <person name="Zeng Q."/>
            <person name="Dieguez-Uribeondo J."/>
            <person name="Russ C."/>
            <person name="Tyler B.M."/>
            <person name="van West P."/>
        </authorList>
    </citation>
    <scope>NUCLEOTIDE SEQUENCE [LARGE SCALE GENOMIC DNA]</scope>
    <source>
        <strain evidence="8 9">CBS 223.65</strain>
    </source>
</reference>